<dbReference type="EMBL" id="JAPFQN010000002">
    <property type="protein sequence ID" value="MCX2742635.1"/>
    <property type="molecule type" value="Genomic_DNA"/>
</dbReference>
<feature type="transmembrane region" description="Helical" evidence="1">
    <location>
        <begin position="113"/>
        <end position="130"/>
    </location>
</feature>
<proteinExistence type="predicted"/>
<reference evidence="2 3" key="1">
    <citation type="submission" date="2022-11" db="EMBL/GenBank/DDBJ databases">
        <title>The characterization of three novel Bacteroidetes species and genomic analysis of their roles in tidal elemental geochemical cycles.</title>
        <authorList>
            <person name="Ma K."/>
        </authorList>
    </citation>
    <scope>NUCLEOTIDE SEQUENCE [LARGE SCALE GENOMIC DNA]</scope>
    <source>
        <strain evidence="2 3">M17</strain>
    </source>
</reference>
<evidence type="ECO:0000313" key="2">
    <source>
        <dbReference type="EMBL" id="MCX2742635.1"/>
    </source>
</evidence>
<feature type="transmembrane region" description="Helical" evidence="1">
    <location>
        <begin position="24"/>
        <end position="47"/>
    </location>
</feature>
<keyword evidence="1" id="KW-0472">Membrane</keyword>
<feature type="transmembrane region" description="Helical" evidence="1">
    <location>
        <begin position="169"/>
        <end position="196"/>
    </location>
</feature>
<sequence length="205" mass="22995">MNQRKKYIDDLKDIREMMNRSSRFISLSGMSGVCAGIFALVGSYLIYDLLYTDVEQLGTYRLSVTSDQATKLMVIGAVVFFAAIFSAIFFTVRKARKNNQRIWDYQTRRLLENFFIPLTGGGIVCLILLFKGYYDIIAGLTLTVYGLSLINASSVTYKEVKSLGIAELILGILAVILTGYGLLFWAIGFGVLHIVYGVLMQIRHK</sequence>
<accession>A0ABT3RM57</accession>
<protein>
    <submittedName>
        <fullName evidence="2">Uncharacterized protein</fullName>
    </submittedName>
</protein>
<feature type="transmembrane region" description="Helical" evidence="1">
    <location>
        <begin position="136"/>
        <end position="157"/>
    </location>
</feature>
<keyword evidence="1" id="KW-1133">Transmembrane helix</keyword>
<name>A0ABT3RM57_9BACT</name>
<gene>
    <name evidence="2" type="ORF">OO013_02095</name>
</gene>
<evidence type="ECO:0000313" key="3">
    <source>
        <dbReference type="Proteomes" id="UP001209885"/>
    </source>
</evidence>
<keyword evidence="3" id="KW-1185">Reference proteome</keyword>
<keyword evidence="1" id="KW-0812">Transmembrane</keyword>
<feature type="transmembrane region" description="Helical" evidence="1">
    <location>
        <begin position="72"/>
        <end position="92"/>
    </location>
</feature>
<evidence type="ECO:0000256" key="1">
    <source>
        <dbReference type="SAM" id="Phobius"/>
    </source>
</evidence>
<organism evidence="2 3">
    <name type="scientific">Mangrovivirga halotolerans</name>
    <dbReference type="NCBI Taxonomy" id="2993936"/>
    <lineage>
        <taxon>Bacteria</taxon>
        <taxon>Pseudomonadati</taxon>
        <taxon>Bacteroidota</taxon>
        <taxon>Cytophagia</taxon>
        <taxon>Cytophagales</taxon>
        <taxon>Mangrovivirgaceae</taxon>
        <taxon>Mangrovivirga</taxon>
    </lineage>
</organism>
<dbReference type="RefSeq" id="WP_266054925.1">
    <property type="nucleotide sequence ID" value="NZ_JAPFQN010000002.1"/>
</dbReference>
<comment type="caution">
    <text evidence="2">The sequence shown here is derived from an EMBL/GenBank/DDBJ whole genome shotgun (WGS) entry which is preliminary data.</text>
</comment>
<dbReference type="Proteomes" id="UP001209885">
    <property type="component" value="Unassembled WGS sequence"/>
</dbReference>